<evidence type="ECO:0000256" key="6">
    <source>
        <dbReference type="PIRNR" id="PIRNR018968"/>
    </source>
</evidence>
<feature type="transmembrane region" description="Helical" evidence="6">
    <location>
        <begin position="53"/>
        <end position="77"/>
    </location>
</feature>
<dbReference type="PANTHER" id="PTHR46795:SF3">
    <property type="entry name" value="ABC TRANSPORTER PERMEASE"/>
    <property type="match status" value="1"/>
</dbReference>
<reference evidence="9" key="1">
    <citation type="submission" date="2016-10" db="EMBL/GenBank/DDBJ databases">
        <authorList>
            <person name="Varghese N."/>
            <person name="Submissions S."/>
        </authorList>
    </citation>
    <scope>NUCLEOTIDE SEQUENCE [LARGE SCALE GENOMIC DNA]</scope>
    <source>
        <strain evidence="9">XBD2006</strain>
    </source>
</reference>
<evidence type="ECO:0000259" key="7">
    <source>
        <dbReference type="Pfam" id="PF02687"/>
    </source>
</evidence>
<organism evidence="8 9">
    <name type="scientific">Butyrivibrio hungatei</name>
    <dbReference type="NCBI Taxonomy" id="185008"/>
    <lineage>
        <taxon>Bacteria</taxon>
        <taxon>Bacillati</taxon>
        <taxon>Bacillota</taxon>
        <taxon>Clostridia</taxon>
        <taxon>Lachnospirales</taxon>
        <taxon>Lachnospiraceae</taxon>
        <taxon>Butyrivibrio</taxon>
    </lineage>
</organism>
<dbReference type="RefSeq" id="WP_026666579.1">
    <property type="nucleotide sequence ID" value="NZ_FMUR01000003.1"/>
</dbReference>
<dbReference type="GO" id="GO:0005886">
    <property type="term" value="C:plasma membrane"/>
    <property type="evidence" value="ECO:0007669"/>
    <property type="project" value="UniProtKB-SubCell"/>
</dbReference>
<feature type="domain" description="ABC3 transporter permease C-terminal" evidence="7">
    <location>
        <begin position="65"/>
        <end position="166"/>
    </location>
</feature>
<evidence type="ECO:0000256" key="1">
    <source>
        <dbReference type="ARBA" id="ARBA00004651"/>
    </source>
</evidence>
<dbReference type="EMBL" id="FMUR01000003">
    <property type="protein sequence ID" value="SCX76115.1"/>
    <property type="molecule type" value="Genomic_DNA"/>
</dbReference>
<dbReference type="AlphaFoldDB" id="A0A1G5AE33"/>
<feature type="transmembrane region" description="Helical" evidence="6">
    <location>
        <begin position="535"/>
        <end position="558"/>
    </location>
</feature>
<dbReference type="Proteomes" id="UP000183047">
    <property type="component" value="Unassembled WGS sequence"/>
</dbReference>
<evidence type="ECO:0000256" key="2">
    <source>
        <dbReference type="ARBA" id="ARBA00022475"/>
    </source>
</evidence>
<keyword evidence="3 6" id="KW-0812">Transmembrane</keyword>
<keyword evidence="2 6" id="KW-1003">Cell membrane</keyword>
<evidence type="ECO:0000313" key="8">
    <source>
        <dbReference type="EMBL" id="SCX76115.1"/>
    </source>
</evidence>
<feature type="transmembrane region" description="Helical" evidence="6">
    <location>
        <begin position="112"/>
        <end position="134"/>
    </location>
</feature>
<comment type="similarity">
    <text evidence="6">Belongs to the ABC-4 integral membrane protein family.</text>
</comment>
<feature type="transmembrane region" description="Helical" evidence="6">
    <location>
        <begin position="204"/>
        <end position="221"/>
    </location>
</feature>
<dbReference type="PANTHER" id="PTHR46795">
    <property type="entry name" value="ABC TRANSPORTER PERMEASE-RELATED-RELATED"/>
    <property type="match status" value="1"/>
</dbReference>
<accession>A0A1G5AE33</accession>
<evidence type="ECO:0000256" key="3">
    <source>
        <dbReference type="ARBA" id="ARBA00022692"/>
    </source>
</evidence>
<evidence type="ECO:0000256" key="5">
    <source>
        <dbReference type="ARBA" id="ARBA00023136"/>
    </source>
</evidence>
<name>A0A1G5AE33_9FIRM</name>
<comment type="subcellular location">
    <subcellularLocation>
        <location evidence="1 6">Cell membrane</location>
        <topology evidence="1 6">Multi-pass membrane protein</topology>
    </subcellularLocation>
</comment>
<gene>
    <name evidence="8" type="ORF">SAMN02910451_00164</name>
</gene>
<dbReference type="InterPro" id="IPR003838">
    <property type="entry name" value="ABC3_permease_C"/>
</dbReference>
<keyword evidence="9" id="KW-1185">Reference proteome</keyword>
<feature type="transmembrane region" description="Helical" evidence="6">
    <location>
        <begin position="21"/>
        <end position="41"/>
    </location>
</feature>
<dbReference type="InterPro" id="IPR052536">
    <property type="entry name" value="ABC-4_Integral_Memb_Prot"/>
</dbReference>
<evidence type="ECO:0000256" key="4">
    <source>
        <dbReference type="ARBA" id="ARBA00022989"/>
    </source>
</evidence>
<feature type="transmembrane region" description="Helical" evidence="6">
    <location>
        <begin position="233"/>
        <end position="260"/>
    </location>
</feature>
<proteinExistence type="inferred from homology"/>
<dbReference type="GO" id="GO:0055085">
    <property type="term" value="P:transmembrane transport"/>
    <property type="evidence" value="ECO:0007669"/>
    <property type="project" value="UniProtKB-UniRule"/>
</dbReference>
<keyword evidence="6" id="KW-0813">Transport</keyword>
<sequence length="663" mass="75801">MKQFFWARIAFKNIYENRKLHTANLIVSAFTVMTLYLYIFMATNPGLKNAKGYSALVLMLYLGCVFLSLITLVFKNYTNRIFEKRRRKEMGLYAVWGLEPGHISSILAYEALYIYLASIFAGLLVGVILQKYIYESLFVLMKCNAQYETGFDLKNVWITMIIFFFIDAIILLKNMRNIRVQNVITLLKDENSDQVVKKLRTSDIVKGIIGIAMIAGAYIYVNVIDDFVNSISTIFIALVIIFCGSYLVISCLVIAIEFALKKRDNIYYKNRFFTTIAKLIARTGNNALSLVVINILFSCVAIGGATTVSLYMGTDRQASAAFKVDGDIITKQKEDRDAVENIVRNVASKAGTEIEILRAYDEYAFPTVFDEAKGSFSNDNVPVRTLPDILCFMDLDDFNKYQNADLSLEDDEIFFISDEEVSPGSYEYIDVYGKKMKVKEIIDGPAFSEIDNIKYAYSFYVITKDYTTIEMIREHMENQGVHRLISHCVDYSTSGSTEDKMEVDRLLDEELRKIDSVNYFDSNITQRRTRYERNAIFLFLGTFISLIFVIYMIFIMYYKQIQEAVDDLDNVKIMQKIGMSDGEIKKSIFAESGILFFIPIVMAFIHVAACFGIICDVLKLFMLTDVAFAGRCISAFCIAIFLVYVIMYLGSCKVYINMVLHKD</sequence>
<keyword evidence="5 6" id="KW-0472">Membrane</keyword>
<dbReference type="OrthoDB" id="9781780at2"/>
<protein>
    <submittedName>
        <fullName evidence="8">FtsX-like permease family protein</fullName>
    </submittedName>
</protein>
<feature type="transmembrane region" description="Helical" evidence="6">
    <location>
        <begin position="626"/>
        <end position="649"/>
    </location>
</feature>
<dbReference type="PIRSF" id="PIRSF018968">
    <property type="entry name" value="ABC_permease_BceB"/>
    <property type="match status" value="1"/>
</dbReference>
<dbReference type="InterPro" id="IPR027022">
    <property type="entry name" value="ABC_permease_BceB-typ"/>
</dbReference>
<feature type="transmembrane region" description="Helical" evidence="6">
    <location>
        <begin position="154"/>
        <end position="172"/>
    </location>
</feature>
<feature type="transmembrane region" description="Helical" evidence="6">
    <location>
        <begin position="594"/>
        <end position="614"/>
    </location>
</feature>
<dbReference type="Pfam" id="PF02687">
    <property type="entry name" value="FtsX"/>
    <property type="match status" value="1"/>
</dbReference>
<evidence type="ECO:0000313" key="9">
    <source>
        <dbReference type="Proteomes" id="UP000183047"/>
    </source>
</evidence>
<keyword evidence="4 6" id="KW-1133">Transmembrane helix</keyword>